<dbReference type="AlphaFoldDB" id="A0AAD6XXB1"/>
<protein>
    <submittedName>
        <fullName evidence="1">Uncharacterized protein</fullName>
    </submittedName>
</protein>
<accession>A0AAD6XXB1</accession>
<dbReference type="Proteomes" id="UP001219525">
    <property type="component" value="Unassembled WGS sequence"/>
</dbReference>
<organism evidence="1 2">
    <name type="scientific">Mycena pura</name>
    <dbReference type="NCBI Taxonomy" id="153505"/>
    <lineage>
        <taxon>Eukaryota</taxon>
        <taxon>Fungi</taxon>
        <taxon>Dikarya</taxon>
        <taxon>Basidiomycota</taxon>
        <taxon>Agaricomycotina</taxon>
        <taxon>Agaricomycetes</taxon>
        <taxon>Agaricomycetidae</taxon>
        <taxon>Agaricales</taxon>
        <taxon>Marasmiineae</taxon>
        <taxon>Mycenaceae</taxon>
        <taxon>Mycena</taxon>
    </lineage>
</organism>
<evidence type="ECO:0000313" key="1">
    <source>
        <dbReference type="EMBL" id="KAJ7189291.1"/>
    </source>
</evidence>
<evidence type="ECO:0000313" key="2">
    <source>
        <dbReference type="Proteomes" id="UP001219525"/>
    </source>
</evidence>
<keyword evidence="2" id="KW-1185">Reference proteome</keyword>
<name>A0AAD6XXB1_9AGAR</name>
<proteinExistence type="predicted"/>
<sequence length="276" mass="29594">MQPRDVAQNGYIHILSTIAVAVLDSLNLVSVTRVTRGSCIAGIKPSNVKNCMCPNIHIVATPWFYRSLDFELRRHGAEPLPFGAHTATVGDSAAIVTPAQVTAQVLAAVGGTAAVTPGNWLHPSATMFRASTGQQPQLGFEVVPYSSTRCPTISRILTDVENPNAVIRSYICKKMAEYKELCSRHSLLIAQAFDNVQEMAANTTAQVSGASGASDVGVIFDIGSACAGSSRSQACLAHDHELQATNSRRYLGIGLEYYASYSRLKLQTSLIRLILV</sequence>
<comment type="caution">
    <text evidence="1">The sequence shown here is derived from an EMBL/GenBank/DDBJ whole genome shotgun (WGS) entry which is preliminary data.</text>
</comment>
<gene>
    <name evidence="1" type="ORF">GGX14DRAFT_408925</name>
</gene>
<dbReference type="EMBL" id="JARJCW010000183">
    <property type="protein sequence ID" value="KAJ7189291.1"/>
    <property type="molecule type" value="Genomic_DNA"/>
</dbReference>
<reference evidence="1" key="1">
    <citation type="submission" date="2023-03" db="EMBL/GenBank/DDBJ databases">
        <title>Massive genome expansion in bonnet fungi (Mycena s.s.) driven by repeated elements and novel gene families across ecological guilds.</title>
        <authorList>
            <consortium name="Lawrence Berkeley National Laboratory"/>
            <person name="Harder C.B."/>
            <person name="Miyauchi S."/>
            <person name="Viragh M."/>
            <person name="Kuo A."/>
            <person name="Thoen E."/>
            <person name="Andreopoulos B."/>
            <person name="Lu D."/>
            <person name="Skrede I."/>
            <person name="Drula E."/>
            <person name="Henrissat B."/>
            <person name="Morin E."/>
            <person name="Kohler A."/>
            <person name="Barry K."/>
            <person name="LaButti K."/>
            <person name="Morin E."/>
            <person name="Salamov A."/>
            <person name="Lipzen A."/>
            <person name="Mereny Z."/>
            <person name="Hegedus B."/>
            <person name="Baldrian P."/>
            <person name="Stursova M."/>
            <person name="Weitz H."/>
            <person name="Taylor A."/>
            <person name="Grigoriev I.V."/>
            <person name="Nagy L.G."/>
            <person name="Martin F."/>
            <person name="Kauserud H."/>
        </authorList>
    </citation>
    <scope>NUCLEOTIDE SEQUENCE</scope>
    <source>
        <strain evidence="1">9144</strain>
    </source>
</reference>